<dbReference type="InterPro" id="IPR016039">
    <property type="entry name" value="Thiolase-like"/>
</dbReference>
<dbReference type="RefSeq" id="WP_244522670.1">
    <property type="nucleotide sequence ID" value="NZ_FNOT01000012.1"/>
</dbReference>
<evidence type="ECO:0000256" key="1">
    <source>
        <dbReference type="ARBA" id="ARBA00010982"/>
    </source>
</evidence>
<dbReference type="Gene3D" id="3.40.47.10">
    <property type="match status" value="1"/>
</dbReference>
<dbReference type="InterPro" id="IPR020617">
    <property type="entry name" value="Thiolase_C"/>
</dbReference>
<dbReference type="Pfam" id="PF00108">
    <property type="entry name" value="Thiolase_N"/>
    <property type="match status" value="1"/>
</dbReference>
<name>A0A1H3N3P4_9ACTN</name>
<evidence type="ECO:0000313" key="9">
    <source>
        <dbReference type="EMBL" id="SDY83581.1"/>
    </source>
</evidence>
<comment type="similarity">
    <text evidence="1 6">Belongs to the thiolase-like superfamily. Thiolase family.</text>
</comment>
<sequence>MSRPRSADAPVLVAARRTPIGTAGRSLATCTAADLAAPVISALWGELRRHGDVDLRDVVLGNCMGPGGDVARVAALQAGLPVSVPALTVDRQCGSGLAAIVLAVSAVRDELGTLLAGGVESASTTPWRSWPPTAGGPPIRYERAPFAPASLGDPDMGPAADLLAADFGVPRERQDHYAARSHARAVTTQRSGGFDDEIVPVAGVVGDDRPRPGLSQQRLARLRPAFRPDGTVTAGNSCGINDGAALVAVVDAATHRRIGTPGLRVLATATAGVDPNRPGLGIVPATRLALDRGGLTLDDLDVVEFNEAFAGQVLACCDALGLDEARVCPEGGALALGHPWGASGAVLAVRLFSQLVRRPGGRYGLAAIAAGGGQGVAMVVETCG</sequence>
<proteinExistence type="inferred from homology"/>
<reference evidence="10" key="1">
    <citation type="submission" date="2016-10" db="EMBL/GenBank/DDBJ databases">
        <authorList>
            <person name="Varghese N."/>
            <person name="Submissions S."/>
        </authorList>
    </citation>
    <scope>NUCLEOTIDE SEQUENCE [LARGE SCALE GENOMIC DNA]</scope>
    <source>
        <strain evidence="10">DSM 45422</strain>
    </source>
</reference>
<dbReference type="PANTHER" id="PTHR18919:SF107">
    <property type="entry name" value="ACETYL-COA ACETYLTRANSFERASE, CYTOSOLIC"/>
    <property type="match status" value="1"/>
</dbReference>
<keyword evidence="3 6" id="KW-0808">Transferase</keyword>
<keyword evidence="10" id="KW-1185">Reference proteome</keyword>
<dbReference type="InterPro" id="IPR020616">
    <property type="entry name" value="Thiolase_N"/>
</dbReference>
<dbReference type="Proteomes" id="UP000198921">
    <property type="component" value="Unassembled WGS sequence"/>
</dbReference>
<evidence type="ECO:0000259" key="7">
    <source>
        <dbReference type="Pfam" id="PF00108"/>
    </source>
</evidence>
<dbReference type="AlphaFoldDB" id="A0A1H3N3P4"/>
<dbReference type="EMBL" id="FNOT01000012">
    <property type="protein sequence ID" value="SDY83581.1"/>
    <property type="molecule type" value="Genomic_DNA"/>
</dbReference>
<evidence type="ECO:0000256" key="4">
    <source>
        <dbReference type="ARBA" id="ARBA00023315"/>
    </source>
</evidence>
<dbReference type="PANTHER" id="PTHR18919">
    <property type="entry name" value="ACETYL-COA C-ACYLTRANSFERASE"/>
    <property type="match status" value="1"/>
</dbReference>
<dbReference type="EC" id="2.3.1.9" evidence="2"/>
<feature type="domain" description="Thiolase C-terminal" evidence="8">
    <location>
        <begin position="264"/>
        <end position="381"/>
    </location>
</feature>
<dbReference type="GO" id="GO:0003985">
    <property type="term" value="F:acetyl-CoA C-acetyltransferase activity"/>
    <property type="evidence" value="ECO:0007669"/>
    <property type="project" value="UniProtKB-EC"/>
</dbReference>
<dbReference type="STRING" id="1137993.SAMN05660209_03847"/>
<dbReference type="CDD" id="cd00751">
    <property type="entry name" value="thiolase"/>
    <property type="match status" value="1"/>
</dbReference>
<feature type="domain" description="Thiolase N-terminal" evidence="7">
    <location>
        <begin position="11"/>
        <end position="250"/>
    </location>
</feature>
<evidence type="ECO:0000256" key="3">
    <source>
        <dbReference type="ARBA" id="ARBA00022679"/>
    </source>
</evidence>
<evidence type="ECO:0000256" key="6">
    <source>
        <dbReference type="RuleBase" id="RU003557"/>
    </source>
</evidence>
<accession>A0A1H3N3P4</accession>
<evidence type="ECO:0000313" key="10">
    <source>
        <dbReference type="Proteomes" id="UP000198921"/>
    </source>
</evidence>
<dbReference type="InterPro" id="IPR002155">
    <property type="entry name" value="Thiolase"/>
</dbReference>
<protein>
    <recommendedName>
        <fullName evidence="5">Probable acetyl-CoA acetyltransferase</fullName>
        <ecNumber evidence="2">2.3.1.9</ecNumber>
    </recommendedName>
</protein>
<dbReference type="NCBIfam" id="TIGR01930">
    <property type="entry name" value="AcCoA-C-Actrans"/>
    <property type="match status" value="1"/>
</dbReference>
<evidence type="ECO:0000256" key="2">
    <source>
        <dbReference type="ARBA" id="ARBA00012705"/>
    </source>
</evidence>
<organism evidence="9 10">
    <name type="scientific">Geodermatophilus africanus</name>
    <dbReference type="NCBI Taxonomy" id="1137993"/>
    <lineage>
        <taxon>Bacteria</taxon>
        <taxon>Bacillati</taxon>
        <taxon>Actinomycetota</taxon>
        <taxon>Actinomycetes</taxon>
        <taxon>Geodermatophilales</taxon>
        <taxon>Geodermatophilaceae</taxon>
        <taxon>Geodermatophilus</taxon>
    </lineage>
</organism>
<gene>
    <name evidence="9" type="ORF">SAMN05660209_03847</name>
</gene>
<keyword evidence="4 6" id="KW-0012">Acyltransferase</keyword>
<dbReference type="SUPFAM" id="SSF53901">
    <property type="entry name" value="Thiolase-like"/>
    <property type="match status" value="2"/>
</dbReference>
<dbReference type="PIRSF" id="PIRSF000429">
    <property type="entry name" value="Ac-CoA_Ac_transf"/>
    <property type="match status" value="1"/>
</dbReference>
<evidence type="ECO:0000256" key="5">
    <source>
        <dbReference type="ARBA" id="ARBA00040529"/>
    </source>
</evidence>
<dbReference type="Pfam" id="PF02803">
    <property type="entry name" value="Thiolase_C"/>
    <property type="match status" value="1"/>
</dbReference>
<evidence type="ECO:0000259" key="8">
    <source>
        <dbReference type="Pfam" id="PF02803"/>
    </source>
</evidence>